<dbReference type="EMBL" id="PXVD01000005">
    <property type="protein sequence ID" value="MDJ1370488.1"/>
    <property type="molecule type" value="Genomic_DNA"/>
</dbReference>
<sequence length="433" mass="47080">METRLTDEIVERALGALPAHPPGADQEVVREVLSSTGLPEAPTLSALLARTNGLDHAGINVFGVGESSVDALADWSESLAPLIPVGLGGNAFGWHRVEESWVEMTTYSRDVVQRYASDAELLHDLFCRHLPGYVPEPEAIGAPPLEDLLSRVPVLTEPAAPKDISRAAATFMKRTGVSGQELRKLWQRTDGVDRDGLVIFGARQFSEASWDADPACQWAIQAGHAGREAIVFNSRERQWQLVAGPYSWVLPERRFSSLADLIAAVFGEGDPEHPPAPDQLDPLESDSPVDTRRSGSIDSVADVSDLLESLPRGIARPPAGGSATRHATTFFARRTGRQPGADLEEFLGLCDGFEWNGLILHGSEAMLRVQDDLPEHLFAVGQMDDRILVFDASEHSWNLLDAGALDIDQDADRFPSFTMLVAEAVSRRVSDSP</sequence>
<comment type="caution">
    <text evidence="2">The sequence shown here is derived from an EMBL/GenBank/DDBJ whole genome shotgun (WGS) entry which is preliminary data.</text>
</comment>
<accession>A0ABT7C5M0</accession>
<gene>
    <name evidence="2" type="ORF">C7K25_03730</name>
</gene>
<evidence type="ECO:0008006" key="4">
    <source>
        <dbReference type="Google" id="ProtNLM"/>
    </source>
</evidence>
<evidence type="ECO:0000313" key="3">
    <source>
        <dbReference type="Proteomes" id="UP001170379"/>
    </source>
</evidence>
<protein>
    <recommendedName>
        <fullName evidence="4">SMI1/KNR4 family protein</fullName>
    </recommendedName>
</protein>
<keyword evidence="3" id="KW-1185">Reference proteome</keyword>
<dbReference type="RefSeq" id="WP_026936224.1">
    <property type="nucleotide sequence ID" value="NZ_CP028426.1"/>
</dbReference>
<name>A0ABT7C5M0_9MICO</name>
<proteinExistence type="predicted"/>
<evidence type="ECO:0000313" key="2">
    <source>
        <dbReference type="EMBL" id="MDJ1370488.1"/>
    </source>
</evidence>
<feature type="region of interest" description="Disordered" evidence="1">
    <location>
        <begin position="267"/>
        <end position="296"/>
    </location>
</feature>
<reference evidence="2" key="1">
    <citation type="submission" date="2018-03" db="EMBL/GenBank/DDBJ databases">
        <authorList>
            <person name="Nunes O.C."/>
            <person name="Lopes A.R."/>
            <person name="Froufe H."/>
            <person name="Munoz-Merida A."/>
            <person name="Barroso C."/>
            <person name="Egas C."/>
        </authorList>
    </citation>
    <scope>NUCLEOTIDE SEQUENCE</scope>
    <source>
        <strain evidence="2">ON4</strain>
    </source>
</reference>
<evidence type="ECO:0000256" key="1">
    <source>
        <dbReference type="SAM" id="MobiDB-lite"/>
    </source>
</evidence>
<organism evidence="2 3">
    <name type="scientific">Gulosibacter molinativorax</name>
    <dbReference type="NCBI Taxonomy" id="256821"/>
    <lineage>
        <taxon>Bacteria</taxon>
        <taxon>Bacillati</taxon>
        <taxon>Actinomycetota</taxon>
        <taxon>Actinomycetes</taxon>
        <taxon>Micrococcales</taxon>
        <taxon>Microbacteriaceae</taxon>
        <taxon>Gulosibacter</taxon>
    </lineage>
</organism>
<dbReference type="Proteomes" id="UP001170379">
    <property type="component" value="Unassembled WGS sequence"/>
</dbReference>
<reference evidence="2" key="2">
    <citation type="journal article" date="2022" name="Sci. Rep.">
        <title>In silico prediction of the enzymes involved in the degradation of the herbicide molinate by Gulosibacter molinativorax ON4T.</title>
        <authorList>
            <person name="Lopes A.R."/>
            <person name="Bunin E."/>
            <person name="Viana A.T."/>
            <person name="Froufe H."/>
            <person name="Munoz-Merida A."/>
            <person name="Pinho D."/>
            <person name="Figueiredo J."/>
            <person name="Barroso C."/>
            <person name="Vaz-Moreira I."/>
            <person name="Bellanger X."/>
            <person name="Egas C."/>
            <person name="Nunes O.C."/>
        </authorList>
    </citation>
    <scope>NUCLEOTIDE SEQUENCE</scope>
    <source>
        <strain evidence="2">ON4</strain>
    </source>
</reference>